<dbReference type="PANTHER" id="PTHR43553">
    <property type="entry name" value="HEAVY METAL TRANSPORTER"/>
    <property type="match status" value="1"/>
</dbReference>
<dbReference type="InterPro" id="IPR003439">
    <property type="entry name" value="ABC_transporter-like_ATP-bd"/>
</dbReference>
<accession>A0A9D4ZBS2</accession>
<keyword evidence="7" id="KW-1185">Reference proteome</keyword>
<evidence type="ECO:0000256" key="3">
    <source>
        <dbReference type="ARBA" id="ARBA00022741"/>
    </source>
</evidence>
<evidence type="ECO:0000256" key="4">
    <source>
        <dbReference type="ARBA" id="ARBA00022840"/>
    </source>
</evidence>
<comment type="caution">
    <text evidence="6">The sequence shown here is derived from an EMBL/GenBank/DDBJ whole genome shotgun (WGS) entry which is preliminary data.</text>
</comment>
<keyword evidence="1" id="KW-0813">Transport</keyword>
<evidence type="ECO:0000313" key="6">
    <source>
        <dbReference type="EMBL" id="KAI5069264.1"/>
    </source>
</evidence>
<name>A0A9D4ZBS2_ADICA</name>
<dbReference type="InterPro" id="IPR015856">
    <property type="entry name" value="ABC_transpr_CbiO/EcfA_su"/>
</dbReference>
<evidence type="ECO:0000259" key="5">
    <source>
        <dbReference type="PROSITE" id="PS50893"/>
    </source>
</evidence>
<keyword evidence="2" id="KW-0934">Plastid</keyword>
<organism evidence="6 7">
    <name type="scientific">Adiantum capillus-veneris</name>
    <name type="common">Maidenhair fern</name>
    <dbReference type="NCBI Taxonomy" id="13818"/>
    <lineage>
        <taxon>Eukaryota</taxon>
        <taxon>Viridiplantae</taxon>
        <taxon>Streptophyta</taxon>
        <taxon>Embryophyta</taxon>
        <taxon>Tracheophyta</taxon>
        <taxon>Polypodiopsida</taxon>
        <taxon>Polypodiidae</taxon>
        <taxon>Polypodiales</taxon>
        <taxon>Pteridineae</taxon>
        <taxon>Pteridaceae</taxon>
        <taxon>Vittarioideae</taxon>
        <taxon>Adiantum</taxon>
    </lineage>
</organism>
<protein>
    <recommendedName>
        <fullName evidence="5">ABC transporter domain-containing protein</fullName>
    </recommendedName>
</protein>
<dbReference type="GO" id="GO:0016887">
    <property type="term" value="F:ATP hydrolysis activity"/>
    <property type="evidence" value="ECO:0007669"/>
    <property type="project" value="InterPro"/>
</dbReference>
<dbReference type="EMBL" id="JABFUD020000015">
    <property type="protein sequence ID" value="KAI5069264.1"/>
    <property type="molecule type" value="Genomic_DNA"/>
</dbReference>
<dbReference type="InterPro" id="IPR050095">
    <property type="entry name" value="ECF_ABC_transporter_ATP-bd"/>
</dbReference>
<dbReference type="SMART" id="SM00382">
    <property type="entry name" value="AAA"/>
    <property type="match status" value="1"/>
</dbReference>
<dbReference type="Gene3D" id="3.40.50.300">
    <property type="entry name" value="P-loop containing nucleotide triphosphate hydrolases"/>
    <property type="match status" value="1"/>
</dbReference>
<evidence type="ECO:0000256" key="2">
    <source>
        <dbReference type="ARBA" id="ARBA00022528"/>
    </source>
</evidence>
<evidence type="ECO:0000256" key="1">
    <source>
        <dbReference type="ARBA" id="ARBA00022448"/>
    </source>
</evidence>
<dbReference type="AlphaFoldDB" id="A0A9D4ZBS2"/>
<dbReference type="CDD" id="cd03225">
    <property type="entry name" value="ABC_cobalt_CbiO_domain1"/>
    <property type="match status" value="1"/>
</dbReference>
<dbReference type="Pfam" id="PF00005">
    <property type="entry name" value="ABC_tran"/>
    <property type="match status" value="1"/>
</dbReference>
<dbReference type="FunFam" id="3.40.50.300:FF:001645">
    <property type="entry name" value="ABC transporter I family member 11 chloroplastic"/>
    <property type="match status" value="1"/>
</dbReference>
<proteinExistence type="predicted"/>
<keyword evidence="2" id="KW-0150">Chloroplast</keyword>
<keyword evidence="4" id="KW-0067">ATP-binding</keyword>
<dbReference type="InterPro" id="IPR003593">
    <property type="entry name" value="AAA+_ATPase"/>
</dbReference>
<dbReference type="GO" id="GO:0009941">
    <property type="term" value="C:chloroplast envelope"/>
    <property type="evidence" value="ECO:0007669"/>
    <property type="project" value="TreeGrafter"/>
</dbReference>
<dbReference type="PROSITE" id="PS50893">
    <property type="entry name" value="ABC_TRANSPORTER_2"/>
    <property type="match status" value="1"/>
</dbReference>
<dbReference type="OrthoDB" id="10255969at2759"/>
<dbReference type="GO" id="GO:0016020">
    <property type="term" value="C:membrane"/>
    <property type="evidence" value="ECO:0007669"/>
    <property type="project" value="InterPro"/>
</dbReference>
<dbReference type="PANTHER" id="PTHR43553:SF1">
    <property type="entry name" value="ABC TRANSPORTER I FAMILY MEMBER 11, CHLOROPLASTIC"/>
    <property type="match status" value="1"/>
</dbReference>
<dbReference type="GO" id="GO:0042626">
    <property type="term" value="F:ATPase-coupled transmembrane transporter activity"/>
    <property type="evidence" value="ECO:0007669"/>
    <property type="project" value="TreeGrafter"/>
</dbReference>
<dbReference type="SUPFAM" id="SSF52540">
    <property type="entry name" value="P-loop containing nucleoside triphosphate hydrolases"/>
    <property type="match status" value="1"/>
</dbReference>
<dbReference type="InterPro" id="IPR027417">
    <property type="entry name" value="P-loop_NTPase"/>
</dbReference>
<evidence type="ECO:0000313" key="7">
    <source>
        <dbReference type="Proteomes" id="UP000886520"/>
    </source>
</evidence>
<feature type="domain" description="ABC transporter" evidence="5">
    <location>
        <begin position="37"/>
        <end position="257"/>
    </location>
</feature>
<dbReference type="GO" id="GO:0005524">
    <property type="term" value="F:ATP binding"/>
    <property type="evidence" value="ECO:0007669"/>
    <property type="project" value="UniProtKB-KW"/>
</dbReference>
<dbReference type="Proteomes" id="UP000886520">
    <property type="component" value="Chromosome 15"/>
</dbReference>
<gene>
    <name evidence="6" type="ORF">GOP47_0015565</name>
</gene>
<sequence>METALPNSFALSFIPRTPAKHAIASSMLCCSSRSPILQVKDVSYRPPGTEVNLLDHVSFELPEKSLGLIFGRSGSGKTTLLQVLAGLAVPTEGVITKENPTEDEASTSGNTGIVFQFPERYFLADTVLEELTFGLPNRAQNPLMQQQLYLQLHQVALAVGLLGISWDANPRSLSDGYKRRLALAAQLVRRPRLLLLDEPLAGLDWKARMDVAKLLANLKQELTLIVVSHDLKELKPYVDKAWRMDPGGRLSEACVPV</sequence>
<reference evidence="6" key="1">
    <citation type="submission" date="2021-01" db="EMBL/GenBank/DDBJ databases">
        <title>Adiantum capillus-veneris genome.</title>
        <authorList>
            <person name="Fang Y."/>
            <person name="Liao Q."/>
        </authorList>
    </citation>
    <scope>NUCLEOTIDE SEQUENCE</scope>
    <source>
        <strain evidence="6">H3</strain>
        <tissue evidence="6">Leaf</tissue>
    </source>
</reference>
<keyword evidence="3" id="KW-0547">Nucleotide-binding</keyword>